<dbReference type="PANTHER" id="PTHR43528">
    <property type="entry name" value="ALPHA-KETOGLUTARATE PERMEASE"/>
    <property type="match status" value="1"/>
</dbReference>
<keyword evidence="7 12" id="KW-1133">Transmembrane helix</keyword>
<comment type="caution">
    <text evidence="14">The sequence shown here is derived from an EMBL/GenBank/DDBJ whole genome shotgun (WGS) entry which is preliminary data.</text>
</comment>
<gene>
    <name evidence="14" type="primary">proP2</name>
    <name evidence="14" type="ORF">HMPREF0591_5664</name>
</gene>
<dbReference type="InterPro" id="IPR020846">
    <property type="entry name" value="MFS_dom"/>
</dbReference>
<evidence type="ECO:0000256" key="5">
    <source>
        <dbReference type="ARBA" id="ARBA00022692"/>
    </source>
</evidence>
<feature type="transmembrane region" description="Helical" evidence="12">
    <location>
        <begin position="378"/>
        <end position="395"/>
    </location>
</feature>
<dbReference type="FunFam" id="1.20.1250.20:FF:000001">
    <property type="entry name" value="Dicarboxylate MFS transporter"/>
    <property type="match status" value="1"/>
</dbReference>
<dbReference type="RefSeq" id="WP_007171832.1">
    <property type="nucleotide sequence ID" value="NZ_GG770560.1"/>
</dbReference>
<feature type="transmembrane region" description="Helical" evidence="12">
    <location>
        <begin position="252"/>
        <end position="271"/>
    </location>
</feature>
<keyword evidence="5 12" id="KW-0812">Transmembrane</keyword>
<dbReference type="eggNOG" id="COG0477">
    <property type="taxonomic scope" value="Bacteria"/>
</dbReference>
<feature type="compositionally biased region" description="Basic and acidic residues" evidence="11">
    <location>
        <begin position="451"/>
        <end position="464"/>
    </location>
</feature>
<feature type="transmembrane region" description="Helical" evidence="12">
    <location>
        <begin position="124"/>
        <end position="144"/>
    </location>
</feature>
<dbReference type="Proteomes" id="UP000003653">
    <property type="component" value="Unassembled WGS sequence"/>
</dbReference>
<feature type="transmembrane region" description="Helical" evidence="12">
    <location>
        <begin position="100"/>
        <end position="118"/>
    </location>
</feature>
<comment type="function">
    <text evidence="9">May be a proton symporter involved in the uptake of osmolytes such as proline and glycine betaine.</text>
</comment>
<evidence type="ECO:0000259" key="13">
    <source>
        <dbReference type="PROSITE" id="PS50850"/>
    </source>
</evidence>
<feature type="transmembrane region" description="Helical" evidence="12">
    <location>
        <begin position="346"/>
        <end position="366"/>
    </location>
</feature>
<dbReference type="AlphaFoldDB" id="D5PHM0"/>
<dbReference type="InterPro" id="IPR051084">
    <property type="entry name" value="H+-coupled_symporters"/>
</dbReference>
<evidence type="ECO:0000256" key="4">
    <source>
        <dbReference type="ARBA" id="ARBA00022475"/>
    </source>
</evidence>
<name>D5PHM0_9MYCO</name>
<evidence type="ECO:0000256" key="12">
    <source>
        <dbReference type="SAM" id="Phobius"/>
    </source>
</evidence>
<dbReference type="Pfam" id="PF07690">
    <property type="entry name" value="MFS_1"/>
    <property type="match status" value="1"/>
</dbReference>
<comment type="subcellular location">
    <subcellularLocation>
        <location evidence="1">Cell membrane</location>
        <topology evidence="1">Multi-pass membrane protein</topology>
    </subcellularLocation>
</comment>
<evidence type="ECO:0000313" key="14">
    <source>
        <dbReference type="EMBL" id="EFG74371.1"/>
    </source>
</evidence>
<feature type="transmembrane region" description="Helical" evidence="12">
    <location>
        <begin position="67"/>
        <end position="88"/>
    </location>
</feature>
<evidence type="ECO:0000256" key="10">
    <source>
        <dbReference type="ARBA" id="ARBA00039918"/>
    </source>
</evidence>
<keyword evidence="15" id="KW-1185">Reference proteome</keyword>
<dbReference type="HOGENOM" id="CLU_001265_39_5_11"/>
<evidence type="ECO:0000256" key="2">
    <source>
        <dbReference type="ARBA" id="ARBA00008240"/>
    </source>
</evidence>
<feature type="transmembrane region" description="Helical" evidence="12">
    <location>
        <begin position="415"/>
        <end position="433"/>
    </location>
</feature>
<accession>D5PHM0</accession>
<dbReference type="PANTHER" id="PTHR43528:SF1">
    <property type="entry name" value="ALPHA-KETOGLUTARATE PERMEASE"/>
    <property type="match status" value="1"/>
</dbReference>
<feature type="domain" description="Major facilitator superfamily (MFS) profile" evidence="13">
    <location>
        <begin position="28"/>
        <end position="442"/>
    </location>
</feature>
<organism evidence="14 15">
    <name type="scientific">Mycobacterium parascrofulaceum ATCC BAA-614</name>
    <dbReference type="NCBI Taxonomy" id="525368"/>
    <lineage>
        <taxon>Bacteria</taxon>
        <taxon>Bacillati</taxon>
        <taxon>Actinomycetota</taxon>
        <taxon>Actinomycetes</taxon>
        <taxon>Mycobacteriales</taxon>
        <taxon>Mycobacteriaceae</taxon>
        <taxon>Mycobacterium</taxon>
        <taxon>Mycobacterium simiae complex</taxon>
    </lineage>
</organism>
<evidence type="ECO:0000256" key="1">
    <source>
        <dbReference type="ARBA" id="ARBA00004651"/>
    </source>
</evidence>
<evidence type="ECO:0000256" key="8">
    <source>
        <dbReference type="ARBA" id="ARBA00023136"/>
    </source>
</evidence>
<comment type="similarity">
    <text evidence="2">Belongs to the major facilitator superfamily. Metabolite:H+ Symporter (MHS) family (TC 2.A.1.6) family.</text>
</comment>
<dbReference type="GO" id="GO:0015293">
    <property type="term" value="F:symporter activity"/>
    <property type="evidence" value="ECO:0007669"/>
    <property type="project" value="UniProtKB-KW"/>
</dbReference>
<feature type="transmembrane region" description="Helical" evidence="12">
    <location>
        <begin position="321"/>
        <end position="340"/>
    </location>
</feature>
<evidence type="ECO:0000313" key="15">
    <source>
        <dbReference type="Proteomes" id="UP000003653"/>
    </source>
</evidence>
<evidence type="ECO:0000256" key="7">
    <source>
        <dbReference type="ARBA" id="ARBA00022989"/>
    </source>
</evidence>
<dbReference type="InterPro" id="IPR036259">
    <property type="entry name" value="MFS_trans_sf"/>
</dbReference>
<dbReference type="GO" id="GO:0005886">
    <property type="term" value="C:plasma membrane"/>
    <property type="evidence" value="ECO:0007669"/>
    <property type="project" value="UniProtKB-SubCell"/>
</dbReference>
<feature type="region of interest" description="Disordered" evidence="11">
    <location>
        <begin position="439"/>
        <end position="470"/>
    </location>
</feature>
<dbReference type="EMBL" id="ADNV01000366">
    <property type="protein sequence ID" value="EFG74371.1"/>
    <property type="molecule type" value="Genomic_DNA"/>
</dbReference>
<keyword evidence="3" id="KW-0813">Transport</keyword>
<dbReference type="Gene3D" id="1.20.1250.20">
    <property type="entry name" value="MFS general substrate transporter like domains"/>
    <property type="match status" value="1"/>
</dbReference>
<dbReference type="PROSITE" id="PS50850">
    <property type="entry name" value="MFS"/>
    <property type="match status" value="1"/>
</dbReference>
<protein>
    <recommendedName>
        <fullName evidence="10">Putative proline/betaine transporter</fullName>
    </recommendedName>
</protein>
<dbReference type="SUPFAM" id="SSF103473">
    <property type="entry name" value="MFS general substrate transporter"/>
    <property type="match status" value="1"/>
</dbReference>
<evidence type="ECO:0000256" key="6">
    <source>
        <dbReference type="ARBA" id="ARBA00022847"/>
    </source>
</evidence>
<feature type="transmembrane region" description="Helical" evidence="12">
    <location>
        <begin position="291"/>
        <end position="309"/>
    </location>
</feature>
<sequence>MSPQASKSRRTWSRDEIRVADKGATHRAVKGTAIGNFMEWYDFSLYSYTATMLAQVFFPGSSGSGNLIATFATLAATFLVRPVGGIIFGPLGDRIGRKRVLMFTILLMAVSTTATGLLPGYRSIGIWAQVLLVIIRIGQGLSTGGEYAGAMTYVNEHASDRRRGMMAGFLPLGTLTGYVVGAALITGLQVALPVADMTSWGWRIPFVLGGPLGVAAMFMRSRLDESPDYENQDKGEQESGGEQFEDTVVKQWRGLVICICLEMTIALTSYTLSGYLPTYLKKTVGVPDNPALMMILLVLLVMLAAVVFVGRLSDRIGTKPLMWVGCASLIAASVPAFVLIRSGGGYLVKFLGVLIIGVTQLCFTGVEPRVLPALFPTKVRYGAMSIGFNISVSSFGGPTPLVAESLVSATGNTLVPAYLLIFAGVVGAITLIFTPEVAGKRLPGSGPSAESKQEARELEGEERRSRPRPR</sequence>
<feature type="transmembrane region" description="Helical" evidence="12">
    <location>
        <begin position="165"/>
        <end position="188"/>
    </location>
</feature>
<dbReference type="InterPro" id="IPR011701">
    <property type="entry name" value="MFS"/>
</dbReference>
<evidence type="ECO:0000256" key="3">
    <source>
        <dbReference type="ARBA" id="ARBA00022448"/>
    </source>
</evidence>
<evidence type="ECO:0000256" key="9">
    <source>
        <dbReference type="ARBA" id="ARBA00037295"/>
    </source>
</evidence>
<feature type="transmembrane region" description="Helical" evidence="12">
    <location>
        <begin position="43"/>
        <end position="61"/>
    </location>
</feature>
<proteinExistence type="inferred from homology"/>
<reference evidence="14 15" key="1">
    <citation type="submission" date="2010-04" db="EMBL/GenBank/DDBJ databases">
        <authorList>
            <person name="Muzny D."/>
            <person name="Qin X."/>
            <person name="Deng J."/>
            <person name="Jiang H."/>
            <person name="Liu Y."/>
            <person name="Qu J."/>
            <person name="Song X.-Z."/>
            <person name="Zhang L."/>
            <person name="Thornton R."/>
            <person name="Coyle M."/>
            <person name="Francisco L."/>
            <person name="Jackson L."/>
            <person name="Javaid M."/>
            <person name="Korchina V."/>
            <person name="Kovar C."/>
            <person name="Mata R."/>
            <person name="Mathew T."/>
            <person name="Ngo R."/>
            <person name="Nguyen L."/>
            <person name="Nguyen N."/>
            <person name="Okwuonu G."/>
            <person name="Ongeri F."/>
            <person name="Pham C."/>
            <person name="Simmons D."/>
            <person name="Wilczek-Boney K."/>
            <person name="Hale W."/>
            <person name="Jakkamsetti A."/>
            <person name="Pham P."/>
            <person name="Ruth R."/>
            <person name="San Lucas F."/>
            <person name="Warren J."/>
            <person name="Zhang J."/>
            <person name="Zhao Z."/>
            <person name="Zhou C."/>
            <person name="Zhu D."/>
            <person name="Lee S."/>
            <person name="Bess C."/>
            <person name="Blankenburg K."/>
            <person name="Forbes L."/>
            <person name="Fu Q."/>
            <person name="Gubbala S."/>
            <person name="Hirani K."/>
            <person name="Jayaseelan J.C."/>
            <person name="Lara F."/>
            <person name="Munidasa M."/>
            <person name="Palculict T."/>
            <person name="Patil S."/>
            <person name="Pu L.-L."/>
            <person name="Saada N."/>
            <person name="Tang L."/>
            <person name="Weissenberger G."/>
            <person name="Zhu Y."/>
            <person name="Hemphill L."/>
            <person name="Shang Y."/>
            <person name="Youmans B."/>
            <person name="Ayvaz T."/>
            <person name="Ross M."/>
            <person name="Santibanez J."/>
            <person name="Aqrawi P."/>
            <person name="Gross S."/>
            <person name="Joshi V."/>
            <person name="Fowler G."/>
            <person name="Nazareth L."/>
            <person name="Reid J."/>
            <person name="Worley K."/>
            <person name="Petrosino J."/>
            <person name="Highlander S."/>
            <person name="Gibbs R."/>
        </authorList>
    </citation>
    <scope>NUCLEOTIDE SEQUENCE [LARGE SCALE GENOMIC DNA]</scope>
    <source>
        <strain evidence="14 15">ATCC BAA-614</strain>
    </source>
</reference>
<evidence type="ECO:0000256" key="11">
    <source>
        <dbReference type="SAM" id="MobiDB-lite"/>
    </source>
</evidence>
<feature type="transmembrane region" description="Helical" evidence="12">
    <location>
        <begin position="200"/>
        <end position="219"/>
    </location>
</feature>
<keyword evidence="8 12" id="KW-0472">Membrane</keyword>
<keyword evidence="6" id="KW-0769">Symport</keyword>
<keyword evidence="4" id="KW-1003">Cell membrane</keyword>